<dbReference type="EnsemblMetazoa" id="GPAI040006-RA">
    <property type="protein sequence ID" value="GPAI040006-PA"/>
    <property type="gene ID" value="GPAI040006"/>
</dbReference>
<name>A0A1B0AB80_GLOPL</name>
<dbReference type="Pfam" id="PF13870">
    <property type="entry name" value="CCDC113_CCDC96_CC"/>
    <property type="match status" value="1"/>
</dbReference>
<feature type="domain" description="CCDC113/CCDC96 coiled-coil" evidence="6">
    <location>
        <begin position="410"/>
        <end position="567"/>
    </location>
</feature>
<dbReference type="InterPro" id="IPR051885">
    <property type="entry name" value="CC_CF"/>
</dbReference>
<feature type="compositionally biased region" description="Low complexity" evidence="5">
    <location>
        <begin position="60"/>
        <end position="87"/>
    </location>
</feature>
<dbReference type="STRING" id="7398.A0A1B0AB80"/>
<evidence type="ECO:0000313" key="8">
    <source>
        <dbReference type="Proteomes" id="UP000092445"/>
    </source>
</evidence>
<feature type="region of interest" description="Disordered" evidence="5">
    <location>
        <begin position="190"/>
        <end position="213"/>
    </location>
</feature>
<keyword evidence="8" id="KW-1185">Reference proteome</keyword>
<sequence length="585" mass="66944">MARNITESDKQLTKEGKSLLKFQISDIKSSPKLPTTLKEKESEPGNMKGIPSKAKLLDLSQLATQTPPSSQSSSTVSSSLESSPSEDYSGDREEEEGDEKHEETPTTSEEEEEEDYSVVGTEYGPLVDFFDNIDSLIPDLDEISLTPSILTAVSTVSIKESVEATADEGKFVSLVDPGACIDDFFEDADAEEKEIEEEEKESHEEEEEEEFNQGVGHIESVEFSFDFDAIDEQFDGKLDEDLGEGEGGKLADEEEAAFATFLELQADLPVSVCEIDDAEEKKKEDERRETQLLTAQFLQDLIEMCVKMAEQMDITAYMKKNLDKRKIIRELKAVIPYVISEQWARQFLNRKCVEHFRRIKGLRKIRKPESEVITLTRTKEIELARQLEEIDEKAKLEIEKLEHLIKQTLNPHNSSRIENRLRKLEDFGNNLSMRGFGTMHTKTLSLAKKLEERTAELNRLRFRCHTDIHTMAHLKEKEKMVRDTIAKQKEVLDAKYAQKETLRGRIVELKIQRTKVRKETRELSFKCGLLDKPALLVDYHHTVEYLENLRKSVKKLRSTTKKLTKKIEFLEKLCKPGAADGKDLK</sequence>
<keyword evidence="2 4" id="KW-0175">Coiled coil</keyword>
<dbReference type="GO" id="GO:0036064">
    <property type="term" value="C:ciliary basal body"/>
    <property type="evidence" value="ECO:0007669"/>
    <property type="project" value="TreeGrafter"/>
</dbReference>
<dbReference type="Proteomes" id="UP000092445">
    <property type="component" value="Unassembled WGS sequence"/>
</dbReference>
<comment type="subcellular location">
    <subcellularLocation>
        <location evidence="1">Cell projection</location>
        <location evidence="1">Cilium</location>
    </subcellularLocation>
</comment>
<feature type="region of interest" description="Disordered" evidence="5">
    <location>
        <begin position="23"/>
        <end position="122"/>
    </location>
</feature>
<evidence type="ECO:0000256" key="4">
    <source>
        <dbReference type="SAM" id="Coils"/>
    </source>
</evidence>
<proteinExistence type="predicted"/>
<dbReference type="GO" id="GO:0060271">
    <property type="term" value="P:cilium assembly"/>
    <property type="evidence" value="ECO:0007669"/>
    <property type="project" value="TreeGrafter"/>
</dbReference>
<dbReference type="GO" id="GO:0005930">
    <property type="term" value="C:axoneme"/>
    <property type="evidence" value="ECO:0007669"/>
    <property type="project" value="TreeGrafter"/>
</dbReference>
<evidence type="ECO:0000256" key="3">
    <source>
        <dbReference type="ARBA" id="ARBA00023273"/>
    </source>
</evidence>
<reference evidence="8" key="1">
    <citation type="submission" date="2014-03" db="EMBL/GenBank/DDBJ databases">
        <authorList>
            <person name="Aksoy S."/>
            <person name="Warren W."/>
            <person name="Wilson R.K."/>
        </authorList>
    </citation>
    <scope>NUCLEOTIDE SEQUENCE [LARGE SCALE GENOMIC DNA]</scope>
    <source>
        <strain evidence="8">IAEA</strain>
    </source>
</reference>
<dbReference type="PANTHER" id="PTHR15654">
    <property type="entry name" value="COILED-COIL DOMAIN-CONTAINING PROTEIN 113-RELATED"/>
    <property type="match status" value="1"/>
</dbReference>
<dbReference type="VEuPathDB" id="VectorBase:GPAI040006"/>
<dbReference type="AlphaFoldDB" id="A0A1B0AB80"/>
<evidence type="ECO:0000256" key="5">
    <source>
        <dbReference type="SAM" id="MobiDB-lite"/>
    </source>
</evidence>
<reference evidence="7" key="2">
    <citation type="submission" date="2020-05" db="UniProtKB">
        <authorList>
            <consortium name="EnsemblMetazoa"/>
        </authorList>
    </citation>
    <scope>IDENTIFICATION</scope>
    <source>
        <strain evidence="7">IAEA</strain>
    </source>
</reference>
<keyword evidence="3" id="KW-0966">Cell projection</keyword>
<accession>A0A1B0AB80</accession>
<evidence type="ECO:0000256" key="1">
    <source>
        <dbReference type="ARBA" id="ARBA00004138"/>
    </source>
</evidence>
<evidence type="ECO:0000256" key="2">
    <source>
        <dbReference type="ARBA" id="ARBA00023054"/>
    </source>
</evidence>
<feature type="compositionally biased region" description="Acidic residues" evidence="5">
    <location>
        <begin position="190"/>
        <end position="211"/>
    </location>
</feature>
<dbReference type="PANTHER" id="PTHR15654:SF1">
    <property type="entry name" value="COILED-COIL DOMAIN-CONTAINING PROTEIN 96"/>
    <property type="match status" value="1"/>
</dbReference>
<feature type="coiled-coil region" evidence="4">
    <location>
        <begin position="546"/>
        <end position="573"/>
    </location>
</feature>
<evidence type="ECO:0000259" key="6">
    <source>
        <dbReference type="Pfam" id="PF13870"/>
    </source>
</evidence>
<organism evidence="7 8">
    <name type="scientific">Glossina pallidipes</name>
    <name type="common">Tsetse fly</name>
    <dbReference type="NCBI Taxonomy" id="7398"/>
    <lineage>
        <taxon>Eukaryota</taxon>
        <taxon>Metazoa</taxon>
        <taxon>Ecdysozoa</taxon>
        <taxon>Arthropoda</taxon>
        <taxon>Hexapoda</taxon>
        <taxon>Insecta</taxon>
        <taxon>Pterygota</taxon>
        <taxon>Neoptera</taxon>
        <taxon>Endopterygota</taxon>
        <taxon>Diptera</taxon>
        <taxon>Brachycera</taxon>
        <taxon>Muscomorpha</taxon>
        <taxon>Hippoboscoidea</taxon>
        <taxon>Glossinidae</taxon>
        <taxon>Glossina</taxon>
    </lineage>
</organism>
<evidence type="ECO:0000313" key="7">
    <source>
        <dbReference type="EnsemblMetazoa" id="GPAI040006-PA"/>
    </source>
</evidence>
<dbReference type="InterPro" id="IPR025254">
    <property type="entry name" value="CCDC113/CCDC96_CC"/>
</dbReference>
<protein>
    <submittedName>
        <fullName evidence="7">DUF4201 domain-containing protein</fullName>
    </submittedName>
</protein>